<dbReference type="Proteomes" id="UP000018211">
    <property type="component" value="Unassembled WGS sequence"/>
</dbReference>
<dbReference type="EMBL" id="CAOF01000178">
    <property type="protein sequence ID" value="CCO49356.1"/>
    <property type="molecule type" value="Genomic_DNA"/>
</dbReference>
<sequence>MLTDDKTHYKASHWLSRTLPASMGQNTVSNYRRVLELLRMK</sequence>
<organism evidence="1 2">
    <name type="scientific">Vibrio nigripulchritudo SOn1</name>
    <dbReference type="NCBI Taxonomy" id="1238450"/>
    <lineage>
        <taxon>Bacteria</taxon>
        <taxon>Pseudomonadati</taxon>
        <taxon>Pseudomonadota</taxon>
        <taxon>Gammaproteobacteria</taxon>
        <taxon>Vibrionales</taxon>
        <taxon>Vibrionaceae</taxon>
        <taxon>Vibrio</taxon>
    </lineage>
</organism>
<evidence type="ECO:0000313" key="1">
    <source>
        <dbReference type="EMBL" id="CCO49356.1"/>
    </source>
</evidence>
<evidence type="ECO:0000313" key="2">
    <source>
        <dbReference type="Proteomes" id="UP000018211"/>
    </source>
</evidence>
<protein>
    <submittedName>
        <fullName evidence="1">Uncharacterized protein</fullName>
    </submittedName>
</protein>
<accession>A0AAV2VXE5</accession>
<proteinExistence type="predicted"/>
<reference evidence="1 2" key="1">
    <citation type="journal article" date="2013" name="ISME J.">
        <title>Comparative genomics of pathogenic lineages of Vibrio nigripulchritudo identifies virulence-associated traits.</title>
        <authorList>
            <person name="Goudenege D."/>
            <person name="Labreuche Y."/>
            <person name="Krin E."/>
            <person name="Ansquer D."/>
            <person name="Mangenot S."/>
            <person name="Calteau A."/>
            <person name="Medigue C."/>
            <person name="Mazel D."/>
            <person name="Polz M.F."/>
            <person name="Le Roux F."/>
        </authorList>
    </citation>
    <scope>NUCLEOTIDE SEQUENCE [LARGE SCALE GENOMIC DNA]</scope>
    <source>
        <strain evidence="1 2">SOn1</strain>
    </source>
</reference>
<comment type="caution">
    <text evidence="1">The sequence shown here is derived from an EMBL/GenBank/DDBJ whole genome shotgun (WGS) entry which is preliminary data.</text>
</comment>
<gene>
    <name evidence="1" type="ORF">VIBNISOn1_820036</name>
</gene>
<dbReference type="AlphaFoldDB" id="A0AAV2VXE5"/>
<name>A0AAV2VXE5_9VIBR</name>